<dbReference type="InterPro" id="IPR018584">
    <property type="entry name" value="GT87"/>
</dbReference>
<evidence type="ECO:0000313" key="10">
    <source>
        <dbReference type="Proteomes" id="UP000533598"/>
    </source>
</evidence>
<dbReference type="GO" id="GO:0005886">
    <property type="term" value="C:plasma membrane"/>
    <property type="evidence" value="ECO:0007669"/>
    <property type="project" value="UniProtKB-SubCell"/>
</dbReference>
<keyword evidence="6 8" id="KW-0472">Membrane</keyword>
<feature type="transmembrane region" description="Helical" evidence="8">
    <location>
        <begin position="366"/>
        <end position="390"/>
    </location>
</feature>
<reference evidence="9 10" key="1">
    <citation type="submission" date="2020-08" db="EMBL/GenBank/DDBJ databases">
        <title>Sequencing the genomes of 1000 actinobacteria strains.</title>
        <authorList>
            <person name="Klenk H.-P."/>
        </authorList>
    </citation>
    <scope>NUCLEOTIDE SEQUENCE [LARGE SCALE GENOMIC DNA]</scope>
    <source>
        <strain evidence="9 10">DSM 44230</strain>
    </source>
</reference>
<feature type="transmembrane region" description="Helical" evidence="8">
    <location>
        <begin position="206"/>
        <end position="226"/>
    </location>
</feature>
<dbReference type="Pfam" id="PF09594">
    <property type="entry name" value="GT87"/>
    <property type="match status" value="1"/>
</dbReference>
<dbReference type="RefSeq" id="WP_185006962.1">
    <property type="nucleotide sequence ID" value="NZ_BAAAUI010000057.1"/>
</dbReference>
<comment type="similarity">
    <text evidence="7">Belongs to the glycosyltransferase 87 family.</text>
</comment>
<evidence type="ECO:0000256" key="7">
    <source>
        <dbReference type="ARBA" id="ARBA00024033"/>
    </source>
</evidence>
<feature type="transmembrane region" description="Helical" evidence="8">
    <location>
        <begin position="12"/>
        <end position="34"/>
    </location>
</feature>
<feature type="transmembrane region" description="Helical" evidence="8">
    <location>
        <begin position="265"/>
        <end position="284"/>
    </location>
</feature>
<evidence type="ECO:0000256" key="6">
    <source>
        <dbReference type="ARBA" id="ARBA00023136"/>
    </source>
</evidence>
<evidence type="ECO:0000256" key="8">
    <source>
        <dbReference type="SAM" id="Phobius"/>
    </source>
</evidence>
<keyword evidence="9" id="KW-0328">Glycosyltransferase</keyword>
<feature type="transmembrane region" description="Helical" evidence="8">
    <location>
        <begin position="99"/>
        <end position="118"/>
    </location>
</feature>
<feature type="transmembrane region" description="Helical" evidence="8">
    <location>
        <begin position="304"/>
        <end position="330"/>
    </location>
</feature>
<keyword evidence="5 8" id="KW-1133">Transmembrane helix</keyword>
<organism evidence="9 10">
    <name type="scientific">Crossiella cryophila</name>
    <dbReference type="NCBI Taxonomy" id="43355"/>
    <lineage>
        <taxon>Bacteria</taxon>
        <taxon>Bacillati</taxon>
        <taxon>Actinomycetota</taxon>
        <taxon>Actinomycetes</taxon>
        <taxon>Pseudonocardiales</taxon>
        <taxon>Pseudonocardiaceae</taxon>
        <taxon>Crossiella</taxon>
    </lineage>
</organism>
<dbReference type="EC" id="2.4.1.-" evidence="9"/>
<keyword evidence="10" id="KW-1185">Reference proteome</keyword>
<proteinExistence type="inferred from homology"/>
<evidence type="ECO:0000256" key="5">
    <source>
        <dbReference type="ARBA" id="ARBA00022989"/>
    </source>
</evidence>
<dbReference type="EMBL" id="JACHMH010000001">
    <property type="protein sequence ID" value="MBB4680859.1"/>
    <property type="molecule type" value="Genomic_DNA"/>
</dbReference>
<keyword evidence="3 9" id="KW-0808">Transferase</keyword>
<comment type="caution">
    <text evidence="9">The sequence shown here is derived from an EMBL/GenBank/DDBJ whole genome shotgun (WGS) entry which is preliminary data.</text>
</comment>
<evidence type="ECO:0000256" key="4">
    <source>
        <dbReference type="ARBA" id="ARBA00022692"/>
    </source>
</evidence>
<evidence type="ECO:0000313" key="9">
    <source>
        <dbReference type="EMBL" id="MBB4680859.1"/>
    </source>
</evidence>
<feature type="transmembrane region" description="Helical" evidence="8">
    <location>
        <begin position="342"/>
        <end position="360"/>
    </location>
</feature>
<name>A0A7W7FZ72_9PSEU</name>
<keyword evidence="4 8" id="KW-0812">Transmembrane</keyword>
<dbReference type="GO" id="GO:0016758">
    <property type="term" value="F:hexosyltransferase activity"/>
    <property type="evidence" value="ECO:0007669"/>
    <property type="project" value="InterPro"/>
</dbReference>
<dbReference type="AlphaFoldDB" id="A0A7W7FZ72"/>
<comment type="subcellular location">
    <subcellularLocation>
        <location evidence="1">Cell membrane</location>
        <topology evidence="1">Multi-pass membrane protein</topology>
    </subcellularLocation>
</comment>
<dbReference type="Proteomes" id="UP000533598">
    <property type="component" value="Unassembled WGS sequence"/>
</dbReference>
<evidence type="ECO:0000256" key="3">
    <source>
        <dbReference type="ARBA" id="ARBA00022679"/>
    </source>
</evidence>
<feature type="transmembrane region" description="Helical" evidence="8">
    <location>
        <begin position="179"/>
        <end position="200"/>
    </location>
</feature>
<gene>
    <name evidence="9" type="ORF">HNR67_006977</name>
</gene>
<accession>A0A7W7FZ72</accession>
<protein>
    <submittedName>
        <fullName evidence="9">Alpha-1,2-mannosyltransferase</fullName>
        <ecNumber evidence="9">2.4.1.-</ecNumber>
    </submittedName>
</protein>
<keyword evidence="2" id="KW-1003">Cell membrane</keyword>
<evidence type="ECO:0000256" key="1">
    <source>
        <dbReference type="ARBA" id="ARBA00004651"/>
    </source>
</evidence>
<sequence>MRAALEKLWRSPLGRAGIVLANLVALTALVVRWGDQGLFLFTTPIDLDVYRIGAQVWLDGGELYGQLPVTQAGVALPFTYPPLAAMLFVPLTWMSWDTAALLLDAVTAGLLALVLALVLKRLGVSSPGRVPWALLTVFPLALALDPVRGTAGFGQINAILMAMVALDCLVRAPRWPRGLLIGVAAAIKLTPAVFLLYFLLNKDRRAAVVTVLGFLGATALGFALTARDSVQYWTATLFDTGRIGGATYPGNQSLKGFLARTGLEGTTLNIAWLLLCLGVLFLLLRGMRHALDTVGTPWALSLNALGGLLVSPVSWSHHWVWAAPALLCLVVHGVRSGNRLPLWLAGGFGLATVLSPHWWFSYYDHLGWNLFQHVLGNSYTVMALAILIAAPKLFAPKATELSGPADQVRLTPVGR</sequence>
<evidence type="ECO:0000256" key="2">
    <source>
        <dbReference type="ARBA" id="ARBA00022475"/>
    </source>
</evidence>